<protein>
    <submittedName>
        <fullName evidence="2">Uncharacterized protein</fullName>
    </submittedName>
</protein>
<dbReference type="InParanoid" id="A0A0D0A2H0"/>
<dbReference type="Proteomes" id="UP000054485">
    <property type="component" value="Unassembled WGS sequence"/>
</dbReference>
<dbReference type="OrthoDB" id="3251353at2759"/>
<feature type="compositionally biased region" description="Basic and acidic residues" evidence="1">
    <location>
        <begin position="63"/>
        <end position="72"/>
    </location>
</feature>
<name>A0A0D0A2H0_9AGAM</name>
<proteinExistence type="predicted"/>
<evidence type="ECO:0000256" key="1">
    <source>
        <dbReference type="SAM" id="MobiDB-lite"/>
    </source>
</evidence>
<feature type="compositionally biased region" description="Acidic residues" evidence="1">
    <location>
        <begin position="39"/>
        <end position="62"/>
    </location>
</feature>
<gene>
    <name evidence="2" type="ORF">CY34DRAFT_11254</name>
</gene>
<feature type="region of interest" description="Disordered" evidence="1">
    <location>
        <begin position="23"/>
        <end position="132"/>
    </location>
</feature>
<reference evidence="3" key="2">
    <citation type="submission" date="2015-01" db="EMBL/GenBank/DDBJ databases">
        <title>Evolutionary Origins and Diversification of the Mycorrhizal Mutualists.</title>
        <authorList>
            <consortium name="DOE Joint Genome Institute"/>
            <consortium name="Mycorrhizal Genomics Consortium"/>
            <person name="Kohler A."/>
            <person name="Kuo A."/>
            <person name="Nagy L.G."/>
            <person name="Floudas D."/>
            <person name="Copeland A."/>
            <person name="Barry K.W."/>
            <person name="Cichocki N."/>
            <person name="Veneault-Fourrey C."/>
            <person name="LaButti K."/>
            <person name="Lindquist E.A."/>
            <person name="Lipzen A."/>
            <person name="Lundell T."/>
            <person name="Morin E."/>
            <person name="Murat C."/>
            <person name="Riley R."/>
            <person name="Ohm R."/>
            <person name="Sun H."/>
            <person name="Tunlid A."/>
            <person name="Henrissat B."/>
            <person name="Grigoriev I.V."/>
            <person name="Hibbett D.S."/>
            <person name="Martin F."/>
        </authorList>
    </citation>
    <scope>NUCLEOTIDE SEQUENCE [LARGE SCALE GENOMIC DNA]</scope>
    <source>
        <strain evidence="3">UH-Slu-Lm8-n1</strain>
    </source>
</reference>
<evidence type="ECO:0000313" key="3">
    <source>
        <dbReference type="Proteomes" id="UP000054485"/>
    </source>
</evidence>
<dbReference type="HOGENOM" id="CLU_1245790_0_0_1"/>
<reference evidence="2 3" key="1">
    <citation type="submission" date="2014-04" db="EMBL/GenBank/DDBJ databases">
        <authorList>
            <consortium name="DOE Joint Genome Institute"/>
            <person name="Kuo A."/>
            <person name="Ruytinx J."/>
            <person name="Rineau F."/>
            <person name="Colpaert J."/>
            <person name="Kohler A."/>
            <person name="Nagy L.G."/>
            <person name="Floudas D."/>
            <person name="Copeland A."/>
            <person name="Barry K.W."/>
            <person name="Cichocki N."/>
            <person name="Veneault-Fourrey C."/>
            <person name="LaButti K."/>
            <person name="Lindquist E.A."/>
            <person name="Lipzen A."/>
            <person name="Lundell T."/>
            <person name="Morin E."/>
            <person name="Murat C."/>
            <person name="Sun H."/>
            <person name="Tunlid A."/>
            <person name="Henrissat B."/>
            <person name="Grigoriev I.V."/>
            <person name="Hibbett D.S."/>
            <person name="Martin F."/>
            <person name="Nordberg H.P."/>
            <person name="Cantor M.N."/>
            <person name="Hua S.X."/>
        </authorList>
    </citation>
    <scope>NUCLEOTIDE SEQUENCE [LARGE SCALE GENOMIC DNA]</scope>
    <source>
        <strain evidence="2 3">UH-Slu-Lm8-n1</strain>
    </source>
</reference>
<sequence length="213" mass="24238">MSSPGVPTAPNSPYSSYFRRRTIGRASSPPTWACYEQIPSDDDDEDYNDSPSEDESCSEDGEDYGHHDRDSDGDLAVNTERQDDTQNMEIDRGDQGVDDEKNAAKFKTDMKGKQKALDPEPEPTKKHYRKRERRPTYTLRPILTIQKSQGFVWNQDLFVPPYIKDRYVASTSPPSSKGFSSSWTSNTSSMTDYSEVEVVEIRVRDGELYDIIP</sequence>
<evidence type="ECO:0000313" key="2">
    <source>
        <dbReference type="EMBL" id="KIK44170.1"/>
    </source>
</evidence>
<feature type="compositionally biased region" description="Basic and acidic residues" evidence="1">
    <location>
        <begin position="80"/>
        <end position="125"/>
    </location>
</feature>
<organism evidence="2 3">
    <name type="scientific">Suillus luteus UH-Slu-Lm8-n1</name>
    <dbReference type="NCBI Taxonomy" id="930992"/>
    <lineage>
        <taxon>Eukaryota</taxon>
        <taxon>Fungi</taxon>
        <taxon>Dikarya</taxon>
        <taxon>Basidiomycota</taxon>
        <taxon>Agaricomycotina</taxon>
        <taxon>Agaricomycetes</taxon>
        <taxon>Agaricomycetidae</taxon>
        <taxon>Boletales</taxon>
        <taxon>Suillineae</taxon>
        <taxon>Suillaceae</taxon>
        <taxon>Suillus</taxon>
    </lineage>
</organism>
<dbReference type="EMBL" id="KN835196">
    <property type="protein sequence ID" value="KIK44170.1"/>
    <property type="molecule type" value="Genomic_DNA"/>
</dbReference>
<accession>A0A0D0A2H0</accession>
<keyword evidence="3" id="KW-1185">Reference proteome</keyword>
<dbReference type="AlphaFoldDB" id="A0A0D0A2H0"/>
<dbReference type="STRING" id="930992.A0A0D0A2H0"/>